<evidence type="ECO:0000313" key="1">
    <source>
        <dbReference type="EMBL" id="TCL37776.1"/>
    </source>
</evidence>
<proteinExistence type="predicted"/>
<comment type="caution">
    <text evidence="1">The sequence shown here is derived from an EMBL/GenBank/DDBJ whole genome shotgun (WGS) entry which is preliminary data.</text>
</comment>
<dbReference type="EMBL" id="SLUI01000005">
    <property type="protein sequence ID" value="TCL37776.1"/>
    <property type="molecule type" value="Genomic_DNA"/>
</dbReference>
<organism evidence="1 2">
    <name type="scientific">Anaerospora hongkongensis</name>
    <dbReference type="NCBI Taxonomy" id="244830"/>
    <lineage>
        <taxon>Bacteria</taxon>
        <taxon>Bacillati</taxon>
        <taxon>Bacillota</taxon>
        <taxon>Negativicutes</taxon>
        <taxon>Selenomonadales</taxon>
        <taxon>Sporomusaceae</taxon>
        <taxon>Anaerospora</taxon>
    </lineage>
</organism>
<gene>
    <name evidence="1" type="ORF">EV210_105212</name>
</gene>
<reference evidence="1 2" key="1">
    <citation type="submission" date="2019-03" db="EMBL/GenBank/DDBJ databases">
        <title>Genomic Encyclopedia of Type Strains, Phase IV (KMG-IV): sequencing the most valuable type-strain genomes for metagenomic binning, comparative biology and taxonomic classification.</title>
        <authorList>
            <person name="Goeker M."/>
        </authorList>
    </citation>
    <scope>NUCLEOTIDE SEQUENCE [LARGE SCALE GENOMIC DNA]</scope>
    <source>
        <strain evidence="1 2">DSM 15969</strain>
    </source>
</reference>
<dbReference type="RefSeq" id="WP_132078870.1">
    <property type="nucleotide sequence ID" value="NZ_DAIMLW010000011.1"/>
</dbReference>
<sequence length="76" mass="8248">MSKKTVLQSVKDSCSSGMAVLLKQVRNKPGALAIKFTHFSLRGGGPWVIKPVYPIEKPHQYGSTSEAMANYPEALA</sequence>
<accession>A0A4R1Q0V6</accession>
<dbReference type="Proteomes" id="UP000295063">
    <property type="component" value="Unassembled WGS sequence"/>
</dbReference>
<name>A0A4R1Q0V6_9FIRM</name>
<protein>
    <submittedName>
        <fullName evidence="1">Uncharacterized protein</fullName>
    </submittedName>
</protein>
<dbReference type="AlphaFoldDB" id="A0A4R1Q0V6"/>
<keyword evidence="2" id="KW-1185">Reference proteome</keyword>
<evidence type="ECO:0000313" key="2">
    <source>
        <dbReference type="Proteomes" id="UP000295063"/>
    </source>
</evidence>